<name>A0A8S5RQ06_9VIRU</name>
<reference evidence="1" key="1">
    <citation type="journal article" date="2021" name="Proc. Natl. Acad. Sci. U.S.A.">
        <title>A Catalog of Tens of Thousands of Viruses from Human Metagenomes Reveals Hidden Associations with Chronic Diseases.</title>
        <authorList>
            <person name="Tisza M.J."/>
            <person name="Buck C.B."/>
        </authorList>
    </citation>
    <scope>NUCLEOTIDE SEQUENCE</scope>
    <source>
        <strain evidence="1">Ctrcb4</strain>
    </source>
</reference>
<proteinExistence type="predicted"/>
<dbReference type="EMBL" id="BK059132">
    <property type="protein sequence ID" value="DAE33217.1"/>
    <property type="molecule type" value="Genomic_DNA"/>
</dbReference>
<evidence type="ECO:0000313" key="1">
    <source>
        <dbReference type="EMBL" id="DAE33217.1"/>
    </source>
</evidence>
<sequence>MARQKKMYIMKYLLNDPQVQDLLLQIKIEL</sequence>
<accession>A0A8S5RQ06</accession>
<protein>
    <submittedName>
        <fullName evidence="1">Uncharacterized protein</fullName>
    </submittedName>
</protein>
<organism evidence="1">
    <name type="scientific">virus sp. ctrcb4</name>
    <dbReference type="NCBI Taxonomy" id="2825824"/>
    <lineage>
        <taxon>Viruses</taxon>
    </lineage>
</organism>